<dbReference type="GO" id="GO:0005777">
    <property type="term" value="C:peroxisome"/>
    <property type="evidence" value="ECO:0007669"/>
    <property type="project" value="InterPro"/>
</dbReference>
<protein>
    <submittedName>
        <fullName evidence="1">Acyl-CoA dehydrogenase/oxidase</fullName>
    </submittedName>
</protein>
<dbReference type="Gene3D" id="2.40.110.10">
    <property type="entry name" value="Butyryl-CoA Dehydrogenase, subunit A, domain 2"/>
    <property type="match status" value="1"/>
</dbReference>
<dbReference type="Gene3D" id="1.20.140.10">
    <property type="entry name" value="Butyryl-CoA Dehydrogenase, subunit A, domain 3"/>
    <property type="match status" value="1"/>
</dbReference>
<reference evidence="1 2" key="1">
    <citation type="journal article" date="2011" name="PLoS Genet.">
        <title>Genome sequencing and comparative transcriptomics of the model entomopathogenic fungi Metarhizium anisopliae and M. acridum.</title>
        <authorList>
            <person name="Gao Q."/>
            <person name="Jin K."/>
            <person name="Ying S.H."/>
            <person name="Zhang Y."/>
            <person name="Xiao G."/>
            <person name="Shang Y."/>
            <person name="Duan Z."/>
            <person name="Hu X."/>
            <person name="Xie X.Q."/>
            <person name="Zhou G."/>
            <person name="Peng G."/>
            <person name="Luo Z."/>
            <person name="Huang W."/>
            <person name="Wang B."/>
            <person name="Fang W."/>
            <person name="Wang S."/>
            <person name="Zhong Y."/>
            <person name="Ma L.J."/>
            <person name="St Leger R.J."/>
            <person name="Zhao G.P."/>
            <person name="Pei Y."/>
            <person name="Feng M.G."/>
            <person name="Xia Y."/>
            <person name="Wang C."/>
        </authorList>
    </citation>
    <scope>NUCLEOTIDE SEQUENCE [LARGE SCALE GENOMIC DNA]</scope>
    <source>
        <strain evidence="2">ARSEF 23 / ATCC MYA-3075</strain>
    </source>
</reference>
<dbReference type="SUPFAM" id="SSF47203">
    <property type="entry name" value="Acyl-CoA dehydrogenase C-terminal domain-like"/>
    <property type="match status" value="2"/>
</dbReference>
<dbReference type="RefSeq" id="XP_007826360.2">
    <property type="nucleotide sequence ID" value="XM_007828169.2"/>
</dbReference>
<organism evidence="1 2">
    <name type="scientific">Metarhizium robertsii (strain ARSEF 23 / ATCC MYA-3075)</name>
    <name type="common">Metarhizium anisopliae (strain ARSEF 23)</name>
    <dbReference type="NCBI Taxonomy" id="655844"/>
    <lineage>
        <taxon>Eukaryota</taxon>
        <taxon>Fungi</taxon>
        <taxon>Dikarya</taxon>
        <taxon>Ascomycota</taxon>
        <taxon>Pezizomycotina</taxon>
        <taxon>Sordariomycetes</taxon>
        <taxon>Hypocreomycetidae</taxon>
        <taxon>Hypocreales</taxon>
        <taxon>Clavicipitaceae</taxon>
        <taxon>Metarhizium</taxon>
    </lineage>
</organism>
<evidence type="ECO:0000313" key="1">
    <source>
        <dbReference type="EMBL" id="EFY94364.2"/>
    </source>
</evidence>
<dbReference type="GeneID" id="19264457"/>
<dbReference type="InterPro" id="IPR046373">
    <property type="entry name" value="Acyl-CoA_Oxase/DH_mid-dom_sf"/>
</dbReference>
<evidence type="ECO:0000313" key="2">
    <source>
        <dbReference type="Proteomes" id="UP000002498"/>
    </source>
</evidence>
<dbReference type="GO" id="GO:0003997">
    <property type="term" value="F:acyl-CoA oxidase activity"/>
    <property type="evidence" value="ECO:0007669"/>
    <property type="project" value="InterPro"/>
</dbReference>
<keyword evidence="2" id="KW-1185">Reference proteome</keyword>
<name>E9FD22_METRA</name>
<dbReference type="AlphaFoldDB" id="E9FD22"/>
<reference evidence="1 2" key="2">
    <citation type="journal article" date="2014" name="Proc. Natl. Acad. Sci. U.S.A.">
        <title>Trajectory and genomic determinants of fungal-pathogen speciation and host adaptation.</title>
        <authorList>
            <person name="Hu X."/>
            <person name="Xiao G."/>
            <person name="Zheng P."/>
            <person name="Shang Y."/>
            <person name="Su Y."/>
            <person name="Zhang X."/>
            <person name="Liu X."/>
            <person name="Zhan S."/>
            <person name="St Leger R.J."/>
            <person name="Wang C."/>
        </authorList>
    </citation>
    <scope>GENOME REANNOTATION</scope>
    <source>
        <strain evidence="2">ARSEF 23 / ATCC MYA-3075</strain>
    </source>
</reference>
<dbReference type="PANTHER" id="PTHR10909">
    <property type="entry name" value="ELECTRON TRANSPORT OXIDOREDUCTASE"/>
    <property type="match status" value="1"/>
</dbReference>
<comment type="caution">
    <text evidence="1">The sequence shown here is derived from an EMBL/GenBank/DDBJ whole genome shotgun (WGS) entry which is preliminary data.</text>
</comment>
<dbReference type="Proteomes" id="UP000002498">
    <property type="component" value="Unassembled WGS sequence"/>
</dbReference>
<sequence>MDLSKPILNEEIWSLSREQYPSTTPEAFRLHYDRARSMCRNIGTPNPKFGGSIAIYDIHDLSPKFWAFHFDLIATRDMTAFIIATIHLNLCIGTLSSFFTTRPDLSNLLDDLLSFRTCGEFMLTEVGHGLDARNLETAATLLPNGCFDLHSPNESAWKAMPPSTPLCGMPRVAIVFARLIVGHDDHGVKPFVVELNDSQQMRRGITSRILPVRPGTKPLDHGITSFDHVLLPPTALLGSEAKPDDARRDFLQQIWRVSIGTLSLSIMGVSALRIGSRVALTYSRRRLITTGDGAAKVPILRFSTQRWPIVRGFVKSTVLRAFAEWTIDRFCSKTLSGSVRQALAVVFKTSVGRETKLLTELSERCGWQGLFAYNQISELALTFQGNSIAEGDTLVLCIPPRSGLGSELLGDKYSLPEPQDPLAPLAKHELGLIAEARQEMIDLGGYGERRSAAFNNNIVPRCRKLIEAIGERMAYEAARARGVQRELLHLYALLCMEEDLSWYTGSGVITRKQFFKSLVEAYKAVLPLLLQFADNTAEAAYITAPIMSDESWRIFLQTLQSFGHSDPSASLETSSKL</sequence>
<gene>
    <name evidence="1" type="ORF">MAA_10171</name>
</gene>
<dbReference type="EMBL" id="ADNJ02000020">
    <property type="protein sequence ID" value="EFY94364.2"/>
    <property type="molecule type" value="Genomic_DNA"/>
</dbReference>
<proteinExistence type="predicted"/>
<dbReference type="SUPFAM" id="SSF56645">
    <property type="entry name" value="Acyl-CoA dehydrogenase NM domain-like"/>
    <property type="match status" value="1"/>
</dbReference>
<dbReference type="InterPro" id="IPR009100">
    <property type="entry name" value="AcylCoA_DH/oxidase_NM_dom_sf"/>
</dbReference>
<dbReference type="InterPro" id="IPR012258">
    <property type="entry name" value="Acyl-CoA_oxidase"/>
</dbReference>
<dbReference type="KEGG" id="maj:MAA_10171"/>
<accession>E9FD22</accession>
<dbReference type="GO" id="GO:0033540">
    <property type="term" value="P:fatty acid beta-oxidation using acyl-CoA oxidase"/>
    <property type="evidence" value="ECO:0007669"/>
    <property type="project" value="TreeGrafter"/>
</dbReference>
<dbReference type="PANTHER" id="PTHR10909:SF382">
    <property type="entry name" value="ACYL-COENZYME A OXIDASE"/>
    <property type="match status" value="1"/>
</dbReference>
<dbReference type="GO" id="GO:0055088">
    <property type="term" value="P:lipid homeostasis"/>
    <property type="evidence" value="ECO:0007669"/>
    <property type="project" value="TreeGrafter"/>
</dbReference>
<dbReference type="GO" id="GO:0005504">
    <property type="term" value="F:fatty acid binding"/>
    <property type="evidence" value="ECO:0007669"/>
    <property type="project" value="TreeGrafter"/>
</dbReference>
<dbReference type="GO" id="GO:0071949">
    <property type="term" value="F:FAD binding"/>
    <property type="evidence" value="ECO:0007669"/>
    <property type="project" value="InterPro"/>
</dbReference>
<dbReference type="InterPro" id="IPR036250">
    <property type="entry name" value="AcylCo_DH-like_C"/>
</dbReference>
<dbReference type="HOGENOM" id="CLU_028041_1_0_1"/>
<dbReference type="OrthoDB" id="538336at2759"/>